<feature type="domain" description="Helicase C-terminal" evidence="11">
    <location>
        <begin position="795"/>
        <end position="961"/>
    </location>
</feature>
<dbReference type="PANTHER" id="PTHR47964:SF1">
    <property type="entry name" value="ATP-DEPENDENT DNA HELICASE HOMOLOG RECG, CHLOROPLASTIC"/>
    <property type="match status" value="1"/>
</dbReference>
<dbReference type="Gene3D" id="3.40.50.11180">
    <property type="match status" value="1"/>
</dbReference>
<dbReference type="InterPro" id="IPR011545">
    <property type="entry name" value="DEAD/DEAH_box_helicase_dom"/>
</dbReference>
<keyword evidence="13" id="KW-1185">Reference proteome</keyword>
<keyword evidence="3 9" id="KW-0227">DNA damage</keyword>
<dbReference type="CDD" id="cd17991">
    <property type="entry name" value="DEXHc_TRCF"/>
    <property type="match status" value="1"/>
</dbReference>
<evidence type="ECO:0000256" key="2">
    <source>
        <dbReference type="ARBA" id="ARBA00022741"/>
    </source>
</evidence>
<evidence type="ECO:0000256" key="3">
    <source>
        <dbReference type="ARBA" id="ARBA00022763"/>
    </source>
</evidence>
<dbReference type="SMART" id="SM00490">
    <property type="entry name" value="HELICc"/>
    <property type="match status" value="1"/>
</dbReference>
<dbReference type="RefSeq" id="WP_211249532.1">
    <property type="nucleotide sequence ID" value="NZ_JBHLZN010000001.1"/>
</dbReference>
<evidence type="ECO:0000313" key="13">
    <source>
        <dbReference type="Proteomes" id="UP001589628"/>
    </source>
</evidence>
<organism evidence="12 13">
    <name type="scientific">Balneatrix alpica</name>
    <dbReference type="NCBI Taxonomy" id="75684"/>
    <lineage>
        <taxon>Bacteria</taxon>
        <taxon>Pseudomonadati</taxon>
        <taxon>Pseudomonadota</taxon>
        <taxon>Gammaproteobacteria</taxon>
        <taxon>Oceanospirillales</taxon>
        <taxon>Balneatrichaceae</taxon>
        <taxon>Balneatrix</taxon>
    </lineage>
</organism>
<keyword evidence="7 9" id="KW-0238">DNA-binding</keyword>
<accession>A0ABV5Z6T7</accession>
<dbReference type="Pfam" id="PF00270">
    <property type="entry name" value="DEAD"/>
    <property type="match status" value="1"/>
</dbReference>
<dbReference type="SMART" id="SM00487">
    <property type="entry name" value="DEXDc"/>
    <property type="match status" value="1"/>
</dbReference>
<dbReference type="HAMAP" id="MF_00969">
    <property type="entry name" value="TRCF"/>
    <property type="match status" value="1"/>
</dbReference>
<dbReference type="InterPro" id="IPR014001">
    <property type="entry name" value="Helicase_ATP-bd"/>
</dbReference>
<dbReference type="Gene3D" id="3.40.50.11140">
    <property type="match status" value="1"/>
</dbReference>
<dbReference type="InterPro" id="IPR047112">
    <property type="entry name" value="RecG/Mfd"/>
</dbReference>
<evidence type="ECO:0000259" key="10">
    <source>
        <dbReference type="PROSITE" id="PS51192"/>
    </source>
</evidence>
<dbReference type="PROSITE" id="PS51194">
    <property type="entry name" value="HELICASE_CTER"/>
    <property type="match status" value="1"/>
</dbReference>
<name>A0ABV5Z6T7_9GAMM</name>
<comment type="subcellular location">
    <subcellularLocation>
        <location evidence="9">Cytoplasm</location>
    </subcellularLocation>
</comment>
<evidence type="ECO:0000259" key="11">
    <source>
        <dbReference type="PROSITE" id="PS51194"/>
    </source>
</evidence>
<dbReference type="Gene3D" id="3.30.2060.10">
    <property type="entry name" value="Penicillin-binding protein 1b domain"/>
    <property type="match status" value="1"/>
</dbReference>
<dbReference type="Gene3D" id="2.40.10.170">
    <property type="match status" value="1"/>
</dbReference>
<dbReference type="SUPFAM" id="SSF141259">
    <property type="entry name" value="CarD-like"/>
    <property type="match status" value="1"/>
</dbReference>
<keyword evidence="8 9" id="KW-0234">DNA repair</keyword>
<keyword evidence="1 9" id="KW-0963">Cytoplasm</keyword>
<dbReference type="Pfam" id="PF17757">
    <property type="entry name" value="UvrB_inter"/>
    <property type="match status" value="1"/>
</dbReference>
<feature type="domain" description="Helicase ATP-binding" evidence="10">
    <location>
        <begin position="625"/>
        <end position="786"/>
    </location>
</feature>
<evidence type="ECO:0000313" key="12">
    <source>
        <dbReference type="EMBL" id="MFB9884996.1"/>
    </source>
</evidence>
<dbReference type="GO" id="GO:0016787">
    <property type="term" value="F:hydrolase activity"/>
    <property type="evidence" value="ECO:0007669"/>
    <property type="project" value="UniProtKB-KW"/>
</dbReference>
<dbReference type="EMBL" id="JBHLZN010000001">
    <property type="protein sequence ID" value="MFB9884996.1"/>
    <property type="molecule type" value="Genomic_DNA"/>
</dbReference>
<dbReference type="InterPro" id="IPR027417">
    <property type="entry name" value="P-loop_NTPase"/>
</dbReference>
<evidence type="ECO:0000256" key="5">
    <source>
        <dbReference type="ARBA" id="ARBA00022806"/>
    </source>
</evidence>
<reference evidence="12 13" key="1">
    <citation type="submission" date="2024-09" db="EMBL/GenBank/DDBJ databases">
        <authorList>
            <person name="Sun Q."/>
            <person name="Mori K."/>
        </authorList>
    </citation>
    <scope>NUCLEOTIDE SEQUENCE [LARGE SCALE GENOMIC DNA]</scope>
    <source>
        <strain evidence="12 13">ATCC 51285</strain>
    </source>
</reference>
<dbReference type="SMART" id="SM00982">
    <property type="entry name" value="TRCF"/>
    <property type="match status" value="1"/>
</dbReference>
<keyword evidence="4 9" id="KW-0378">Hydrolase</keyword>
<comment type="function">
    <text evidence="9">Couples transcription and DNA repair by recognizing RNA polymerase (RNAP) stalled at DNA lesions. Mediates ATP-dependent release of RNAP and its truncated transcript from the DNA, and recruitment of nucleotide excision repair machinery to the damaged site.</text>
</comment>
<dbReference type="InterPro" id="IPR001650">
    <property type="entry name" value="Helicase_C-like"/>
</dbReference>
<dbReference type="InterPro" id="IPR041471">
    <property type="entry name" value="UvrB_inter"/>
</dbReference>
<dbReference type="Proteomes" id="UP001589628">
    <property type="component" value="Unassembled WGS sequence"/>
</dbReference>
<evidence type="ECO:0000256" key="7">
    <source>
        <dbReference type="ARBA" id="ARBA00023125"/>
    </source>
</evidence>
<keyword evidence="2 9" id="KW-0547">Nucleotide-binding</keyword>
<comment type="caution">
    <text evidence="12">The sequence shown here is derived from an EMBL/GenBank/DDBJ whole genome shotgun (WGS) entry which is preliminary data.</text>
</comment>
<dbReference type="SUPFAM" id="SSF143517">
    <property type="entry name" value="TRCF domain-like"/>
    <property type="match status" value="1"/>
</dbReference>
<dbReference type="InterPro" id="IPR004576">
    <property type="entry name" value="Mfd"/>
</dbReference>
<dbReference type="Gene3D" id="3.40.50.300">
    <property type="entry name" value="P-loop containing nucleotide triphosphate hydrolases"/>
    <property type="match status" value="2"/>
</dbReference>
<evidence type="ECO:0000256" key="1">
    <source>
        <dbReference type="ARBA" id="ARBA00022490"/>
    </source>
</evidence>
<dbReference type="InterPro" id="IPR037235">
    <property type="entry name" value="TRCF-like_C_D7"/>
</dbReference>
<keyword evidence="6 9" id="KW-0067">ATP-binding</keyword>
<dbReference type="EC" id="3.6.4.-" evidence="9"/>
<dbReference type="InterPro" id="IPR005118">
    <property type="entry name" value="TRCF_C"/>
</dbReference>
<dbReference type="Pfam" id="PF02559">
    <property type="entry name" value="CarD_TRCF_RID"/>
    <property type="match status" value="1"/>
</dbReference>
<evidence type="ECO:0000256" key="6">
    <source>
        <dbReference type="ARBA" id="ARBA00022840"/>
    </source>
</evidence>
<evidence type="ECO:0000256" key="8">
    <source>
        <dbReference type="ARBA" id="ARBA00023204"/>
    </source>
</evidence>
<protein>
    <recommendedName>
        <fullName evidence="9">Transcription-repair-coupling factor</fullName>
        <shortName evidence="9">TRCF</shortName>
        <ecNumber evidence="9">3.6.4.-</ecNumber>
    </recommendedName>
</protein>
<comment type="similarity">
    <text evidence="9">In the C-terminal section; belongs to the helicase family. RecG subfamily.</text>
</comment>
<dbReference type="Pfam" id="PF00271">
    <property type="entry name" value="Helicase_C"/>
    <property type="match status" value="1"/>
</dbReference>
<dbReference type="Gene3D" id="3.90.1150.50">
    <property type="entry name" value="Transcription-repair-coupling factor, D7 domain"/>
    <property type="match status" value="1"/>
</dbReference>
<sequence length="1156" mass="131014">MSSSTIALNLPKHPGDIRFFGQLQGSASAWLLAQTLRQYQGLLIVLTLTSSQAQELEEELHYLLASEIEQGLRPLSFPDWETLPYDRFSPHQDITSQRLHTLHQLPHTQWGYLILPLSTLLQRLPPLSYLDAFSLEVKVGQRFDPHRYRQRLEQAGYRAVDTVYEHGEYAVRGAIMDIFPMGSPLPLRIELFDDEVETLRTFDPQSQRTLNTLPQVKLLPARECPLDEASISFFRQRFRERFDVDPRQCSIYEDVSHGIAPAGIEYYLPLFFKATSTLFDFLPKQVLLAHFAGLQPRLNQLWQDIQNRHQELGHDIRHPILSPEELFLRPNELNQALNQLPGLLLDSDPQPEKAGRINLASSLPPALTIDARQEQPYRALQQFVQQHSGWHILLCAESNGRREALLEHLQKAKLSFTLLDNWHALAQQPPGLYLSIAPLQQGCLLPQQQLAILSENQLFGLQVRQSRRRQRQRDDSNEQVIRSLTELSPGAPVVHLDHGVGRYQGLVTLEVEGQQAEFLMLEYADEAKLYVPVAALQLISRYTGASEELAPLHKLGSDSWQKAKRKAAEKVRDTAAELLDVYARRAARKGFAFTSKDEDYAQFAAAFPFEETADQQTAIEAVRQDMAASTPMDRLVCGDVGFGKTEVAMRAAFIAVQNGKQVAVLVPTTLLAQQHYESFRDRFADWPVRIEVLSRFRTGKQSEATLQAVTEGKVDILVGTHKVLQQDVRFKDLGLVIIDEEHRFGVQQKERLKSLKTNVDILNLTATPIPRTLNMAMSGLRDLSIIATPPAKRLSIKTFVREQDERMIKEALLRELLRGGQVYYLHNEVKDIEQVAAKIREWVPEARVAVGHGQMRERELEQVMSDFYHRRFNVLVCTTIIETGIDVPNANTIIIDRADKFGLAQLHQLRGRVGRSHHQAYAYLLTPPWRSLTPDAQKRLEAISSADHLGAGFTLATHDLEIRGAGELLGEEQSGQIHTIGFSLYMEMLERAIKAIKQGKSFDLERPLAPSSDVNLRVAALIPEDYLPDVNTRLILYKRIASAADDEALRELQVEMIDRFGLLPEPTKHLFRLTSLKLKAEQLGIDKIEAGPQQGILEFGASTQVDPFKLVTLVQRQPQRYKLQGPQKLRFELPMDTAARRFDAVEGLVESLQSQA</sequence>
<dbReference type="Pfam" id="PF03461">
    <property type="entry name" value="TRCF"/>
    <property type="match status" value="1"/>
</dbReference>
<dbReference type="CDD" id="cd18810">
    <property type="entry name" value="SF2_C_TRCF"/>
    <property type="match status" value="1"/>
</dbReference>
<dbReference type="InterPro" id="IPR036101">
    <property type="entry name" value="CarD-like/TRCF_RID_sf"/>
</dbReference>
<evidence type="ECO:0000256" key="9">
    <source>
        <dbReference type="HAMAP-Rule" id="MF_00969"/>
    </source>
</evidence>
<gene>
    <name evidence="9 12" type="primary">mfd</name>
    <name evidence="12" type="ORF">ACFFLH_01045</name>
</gene>
<dbReference type="SMART" id="SM01058">
    <property type="entry name" value="CarD_TRCF"/>
    <property type="match status" value="1"/>
</dbReference>
<dbReference type="NCBIfam" id="NF007966">
    <property type="entry name" value="PRK10689.1"/>
    <property type="match status" value="1"/>
</dbReference>
<dbReference type="InterPro" id="IPR003711">
    <property type="entry name" value="CarD-like/TRCF_RID"/>
</dbReference>
<dbReference type="PROSITE" id="PS51192">
    <property type="entry name" value="HELICASE_ATP_BIND_1"/>
    <property type="match status" value="1"/>
</dbReference>
<proteinExistence type="inferred from homology"/>
<dbReference type="SUPFAM" id="SSF52540">
    <property type="entry name" value="P-loop containing nucleoside triphosphate hydrolases"/>
    <property type="match status" value="4"/>
</dbReference>
<keyword evidence="5" id="KW-0347">Helicase</keyword>
<dbReference type="PANTHER" id="PTHR47964">
    <property type="entry name" value="ATP-DEPENDENT DNA HELICASE HOMOLOG RECG, CHLOROPLASTIC"/>
    <property type="match status" value="1"/>
</dbReference>
<comment type="similarity">
    <text evidence="9">In the N-terminal section; belongs to the UvrB family.</text>
</comment>
<dbReference type="InterPro" id="IPR048635">
    <property type="entry name" value="MFD_D3"/>
</dbReference>
<dbReference type="NCBIfam" id="TIGR00580">
    <property type="entry name" value="mfd"/>
    <property type="match status" value="1"/>
</dbReference>
<dbReference type="Pfam" id="PF21132">
    <property type="entry name" value="MFD_D3"/>
    <property type="match status" value="1"/>
</dbReference>
<evidence type="ECO:0000256" key="4">
    <source>
        <dbReference type="ARBA" id="ARBA00022801"/>
    </source>
</evidence>